<dbReference type="GeneID" id="64970324"/>
<keyword evidence="3" id="KW-1185">Reference proteome</keyword>
<proteinExistence type="predicted"/>
<dbReference type="OrthoDB" id="4515446at2759"/>
<accession>A0A7R8AI40</accession>
<dbReference type="Proteomes" id="UP000654913">
    <property type="component" value="Chromosome 2"/>
</dbReference>
<name>A0A7R8AI40_9EURO</name>
<feature type="chain" id="PRO_5031377093" evidence="1">
    <location>
        <begin position="20"/>
        <end position="107"/>
    </location>
</feature>
<organism evidence="2 3">
    <name type="scientific">Aspergillus puulaauensis</name>
    <dbReference type="NCBI Taxonomy" id="1220207"/>
    <lineage>
        <taxon>Eukaryota</taxon>
        <taxon>Fungi</taxon>
        <taxon>Dikarya</taxon>
        <taxon>Ascomycota</taxon>
        <taxon>Pezizomycotina</taxon>
        <taxon>Eurotiomycetes</taxon>
        <taxon>Eurotiomycetidae</taxon>
        <taxon>Eurotiales</taxon>
        <taxon>Aspergillaceae</taxon>
        <taxon>Aspergillus</taxon>
    </lineage>
</organism>
<keyword evidence="1" id="KW-0732">Signal</keyword>
<evidence type="ECO:0000313" key="2">
    <source>
        <dbReference type="EMBL" id="BCS20319.1"/>
    </source>
</evidence>
<gene>
    <name evidence="2" type="ORF">APUU_20751A</name>
</gene>
<sequence>MKPSFILLPLSFMLPSVFAACKTNEKYCGEYLVSQFGYGEEQIVYAARQNTDLPSEATNDGTKEWEEIIFKCVDGEKIEALGYCDDPYVCTEDEDGTGAGCDDIFDD</sequence>
<feature type="signal peptide" evidence="1">
    <location>
        <begin position="1"/>
        <end position="19"/>
    </location>
</feature>
<dbReference type="AlphaFoldDB" id="A0A7R8AI40"/>
<evidence type="ECO:0000256" key="1">
    <source>
        <dbReference type="SAM" id="SignalP"/>
    </source>
</evidence>
<dbReference type="PROSITE" id="PS51257">
    <property type="entry name" value="PROKAR_LIPOPROTEIN"/>
    <property type="match status" value="1"/>
</dbReference>
<reference evidence="2" key="1">
    <citation type="submission" date="2021-01" db="EMBL/GenBank/DDBJ databases">
        <authorList>
            <consortium name="Aspergillus puulaauensis MK2 genome sequencing consortium"/>
            <person name="Kazuki M."/>
            <person name="Futagami T."/>
        </authorList>
    </citation>
    <scope>NUCLEOTIDE SEQUENCE</scope>
    <source>
        <strain evidence="2">MK2</strain>
    </source>
</reference>
<evidence type="ECO:0000313" key="3">
    <source>
        <dbReference type="Proteomes" id="UP000654913"/>
    </source>
</evidence>
<dbReference type="KEGG" id="apuu:APUU_20751A"/>
<dbReference type="RefSeq" id="XP_041552513.1">
    <property type="nucleotide sequence ID" value="XM_041699427.1"/>
</dbReference>
<protein>
    <submittedName>
        <fullName evidence="2">Uncharacterized protein</fullName>
    </submittedName>
</protein>
<reference evidence="2" key="2">
    <citation type="submission" date="2021-02" db="EMBL/GenBank/DDBJ databases">
        <title>Aspergillus puulaauensis MK2 genome sequence.</title>
        <authorList>
            <person name="Futagami T."/>
            <person name="Mori K."/>
            <person name="Kadooka C."/>
            <person name="Tanaka T."/>
        </authorList>
    </citation>
    <scope>NUCLEOTIDE SEQUENCE</scope>
    <source>
        <strain evidence="2">MK2</strain>
    </source>
</reference>
<dbReference type="EMBL" id="AP024444">
    <property type="protein sequence ID" value="BCS20319.1"/>
    <property type="molecule type" value="Genomic_DNA"/>
</dbReference>